<gene>
    <name evidence="2" type="ORF">KCU98_g1205</name>
</gene>
<protein>
    <submittedName>
        <fullName evidence="2">Glycosyltransferase family 2 protein</fullName>
    </submittedName>
</protein>
<proteinExistence type="predicted"/>
<reference evidence="2" key="2">
    <citation type="submission" date="2021-08" db="EMBL/GenBank/DDBJ databases">
        <authorList>
            <person name="Gostincar C."/>
            <person name="Sun X."/>
            <person name="Song Z."/>
            <person name="Gunde-Cimerman N."/>
        </authorList>
    </citation>
    <scope>NUCLEOTIDE SEQUENCE</scope>
    <source>
        <strain evidence="2">EXF-9298</strain>
    </source>
</reference>
<organism evidence="2 3">
    <name type="scientific">Aureobasidium melanogenum</name>
    <name type="common">Aureobasidium pullulans var. melanogenum</name>
    <dbReference type="NCBI Taxonomy" id="46634"/>
    <lineage>
        <taxon>Eukaryota</taxon>
        <taxon>Fungi</taxon>
        <taxon>Dikarya</taxon>
        <taxon>Ascomycota</taxon>
        <taxon>Pezizomycotina</taxon>
        <taxon>Dothideomycetes</taxon>
        <taxon>Dothideomycetidae</taxon>
        <taxon>Dothideales</taxon>
        <taxon>Saccotheciaceae</taxon>
        <taxon>Aureobasidium</taxon>
    </lineage>
</organism>
<feature type="region of interest" description="Disordered" evidence="1">
    <location>
        <begin position="33"/>
        <end position="52"/>
    </location>
</feature>
<dbReference type="Proteomes" id="UP000729357">
    <property type="component" value="Unassembled WGS sequence"/>
</dbReference>
<dbReference type="EMBL" id="JAHFXS010000035">
    <property type="protein sequence ID" value="KAG9990345.1"/>
    <property type="molecule type" value="Genomic_DNA"/>
</dbReference>
<accession>A0A9P8JZJ7</accession>
<evidence type="ECO:0000313" key="3">
    <source>
        <dbReference type="Proteomes" id="UP000729357"/>
    </source>
</evidence>
<name>A0A9P8JZJ7_AURME</name>
<feature type="non-terminal residue" evidence="2">
    <location>
        <position position="364"/>
    </location>
</feature>
<dbReference type="AlphaFoldDB" id="A0A9P8JZJ7"/>
<evidence type="ECO:0000256" key="1">
    <source>
        <dbReference type="SAM" id="MobiDB-lite"/>
    </source>
</evidence>
<feature type="region of interest" description="Disordered" evidence="1">
    <location>
        <begin position="204"/>
        <end position="231"/>
    </location>
</feature>
<sequence>MASAASAVSTQTPCIVFDSRKAGLISIVEEELQTEEVSPSESAPPFPQAPSWRKVDYFSDSKNWDDKDHGVKSASGPGCPLVPTSGCISPEASPSLASPNITIAGWGMIPPRHASPLGLHSQYSSAKPWTQPPQTLPQLSSVIPDISDDEASRHGSIAELEIYLRKASIVQSQTEKCNESKADIEILINEESDVLGPLHSPLTPLTPSIRTSTSPRASSECLGRTSSEDQFANDATRPKLSHLNPSNVFKHSFSFGQGSKTRKESGASPDPMSLEGGIQRPPSARVSFGSSVLQETTQDVMLVNPITGERRMSTIRAESLEEHQEGLTAGEWIKDTVDRIKAQSFCEKLISAVIQGFSTYTTHA</sequence>
<evidence type="ECO:0000313" key="2">
    <source>
        <dbReference type="EMBL" id="KAG9990345.1"/>
    </source>
</evidence>
<comment type="caution">
    <text evidence="2">The sequence shown here is derived from an EMBL/GenBank/DDBJ whole genome shotgun (WGS) entry which is preliminary data.</text>
</comment>
<reference evidence="2" key="1">
    <citation type="journal article" date="2021" name="J Fungi (Basel)">
        <title>Virulence traits and population genomics of the black yeast Aureobasidium melanogenum.</title>
        <authorList>
            <person name="Cernosa A."/>
            <person name="Sun X."/>
            <person name="Gostincar C."/>
            <person name="Fang C."/>
            <person name="Gunde-Cimerman N."/>
            <person name="Song Z."/>
        </authorList>
    </citation>
    <scope>NUCLEOTIDE SEQUENCE</scope>
    <source>
        <strain evidence="2">EXF-9298</strain>
    </source>
</reference>
<keyword evidence="3" id="KW-1185">Reference proteome</keyword>
<feature type="region of interest" description="Disordered" evidence="1">
    <location>
        <begin position="251"/>
        <end position="285"/>
    </location>
</feature>